<feature type="signal peptide" evidence="1">
    <location>
        <begin position="1"/>
        <end position="21"/>
    </location>
</feature>
<protein>
    <recommendedName>
        <fullName evidence="4">VCBS repeat-containing protein</fullName>
    </recommendedName>
</protein>
<dbReference type="RefSeq" id="WP_135460620.1">
    <property type="nucleotide sequence ID" value="NZ_SRLC01000001.1"/>
</dbReference>
<feature type="chain" id="PRO_5021479106" description="VCBS repeat-containing protein" evidence="1">
    <location>
        <begin position="22"/>
        <end position="236"/>
    </location>
</feature>
<evidence type="ECO:0008006" key="4">
    <source>
        <dbReference type="Google" id="ProtNLM"/>
    </source>
</evidence>
<reference evidence="2 3" key="1">
    <citation type="submission" date="2019-04" db="EMBL/GenBank/DDBJ databases">
        <authorList>
            <person name="Feng G."/>
            <person name="Zhang J."/>
            <person name="Zhu H."/>
        </authorList>
    </citation>
    <scope>NUCLEOTIDE SEQUENCE [LARGE SCALE GENOMIC DNA]</scope>
    <source>
        <strain evidence="2 3">JCM 31653</strain>
    </source>
</reference>
<dbReference type="EMBL" id="SRLC01000001">
    <property type="protein sequence ID" value="TGE23702.1"/>
    <property type="molecule type" value="Genomic_DNA"/>
</dbReference>
<organism evidence="2 3">
    <name type="scientific">Hymenobacter aquaticus</name>
    <dbReference type="NCBI Taxonomy" id="1867101"/>
    <lineage>
        <taxon>Bacteria</taxon>
        <taxon>Pseudomonadati</taxon>
        <taxon>Bacteroidota</taxon>
        <taxon>Cytophagia</taxon>
        <taxon>Cytophagales</taxon>
        <taxon>Hymenobacteraceae</taxon>
        <taxon>Hymenobacter</taxon>
    </lineage>
</organism>
<comment type="caution">
    <text evidence="2">The sequence shown here is derived from an EMBL/GenBank/DDBJ whole genome shotgun (WGS) entry which is preliminary data.</text>
</comment>
<proteinExistence type="predicted"/>
<sequence length="236" mass="26688">MLRTALFLLLLSAFSAAPCGAQTPPTTSVVLTTGQARALLPDAVKRELRITYPVFRVYKCPDKTGLRYYVLTESRDVVAEGNDTLNRRIQAVVLTAPGGKLTRSWEVNDFVDQAREEKSIWFWTKYCAFQDYDRDGEIDPILVYGTSAGDDEGRIKLILYYRGRKIALRHQAGVLDIQRSIQVEKAFYALPAAMQAAVRHKLALLEKDNLTILPHGWPEAMRRKATVINDSYYSTK</sequence>
<keyword evidence="1" id="KW-0732">Signal</keyword>
<dbReference type="AlphaFoldDB" id="A0A4Z0Q4S0"/>
<name>A0A4Z0Q4S0_9BACT</name>
<evidence type="ECO:0000313" key="2">
    <source>
        <dbReference type="EMBL" id="TGE23702.1"/>
    </source>
</evidence>
<dbReference type="NCBIfam" id="NF046077">
    <property type="entry name" value="LPS_M949_RS01915"/>
    <property type="match status" value="1"/>
</dbReference>
<dbReference type="InterPro" id="IPR058148">
    <property type="entry name" value="M949_RS01915-like_dom"/>
</dbReference>
<gene>
    <name evidence="2" type="ORF">E5K00_00375</name>
</gene>
<keyword evidence="3" id="KW-1185">Reference proteome</keyword>
<evidence type="ECO:0000313" key="3">
    <source>
        <dbReference type="Proteomes" id="UP000297549"/>
    </source>
</evidence>
<accession>A0A4Z0Q4S0</accession>
<dbReference type="Proteomes" id="UP000297549">
    <property type="component" value="Unassembled WGS sequence"/>
</dbReference>
<evidence type="ECO:0000256" key="1">
    <source>
        <dbReference type="SAM" id="SignalP"/>
    </source>
</evidence>
<dbReference type="OrthoDB" id="8750305at2"/>